<dbReference type="InterPro" id="IPR036396">
    <property type="entry name" value="Cyt_P450_sf"/>
</dbReference>
<accession>A0ABW8M4K0</accession>
<dbReference type="Gene3D" id="1.10.630.10">
    <property type="entry name" value="Cytochrome P450"/>
    <property type="match status" value="1"/>
</dbReference>
<evidence type="ECO:0000256" key="4">
    <source>
        <dbReference type="ARBA" id="ARBA00023002"/>
    </source>
</evidence>
<dbReference type="PANTHER" id="PTHR24291:SF50">
    <property type="entry name" value="BIFUNCTIONAL ALBAFLAVENONE MONOOXYGENASE_TERPENE SYNTHASE"/>
    <property type="match status" value="1"/>
</dbReference>
<evidence type="ECO:0000256" key="3">
    <source>
        <dbReference type="ARBA" id="ARBA00022723"/>
    </source>
</evidence>
<keyword evidence="4" id="KW-0560">Oxidoreductase</keyword>
<dbReference type="EMBL" id="JBJDQH010000041">
    <property type="protein sequence ID" value="MFK4273095.1"/>
    <property type="molecule type" value="Genomic_DNA"/>
</dbReference>
<dbReference type="InterPro" id="IPR001128">
    <property type="entry name" value="Cyt_P450"/>
</dbReference>
<reference evidence="8 9" key="1">
    <citation type="submission" date="2024-11" db="EMBL/GenBank/DDBJ databases">
        <title>The Natural Products Discovery Center: Release of the First 8490 Sequenced Strains for Exploring Actinobacteria Biosynthetic Diversity.</title>
        <authorList>
            <person name="Kalkreuter E."/>
            <person name="Kautsar S.A."/>
            <person name="Yang D."/>
            <person name="Bader C.D."/>
            <person name="Teijaro C.N."/>
            <person name="Fluegel L."/>
            <person name="Davis C.M."/>
            <person name="Simpson J.R."/>
            <person name="Lauterbach L."/>
            <person name="Steele A.D."/>
            <person name="Gui C."/>
            <person name="Meng S."/>
            <person name="Li G."/>
            <person name="Viehrig K."/>
            <person name="Ye F."/>
            <person name="Su P."/>
            <person name="Kiefer A.F."/>
            <person name="Nichols A."/>
            <person name="Cepeda A.J."/>
            <person name="Yan W."/>
            <person name="Fan B."/>
            <person name="Jiang Y."/>
            <person name="Adhikari A."/>
            <person name="Zheng C.-J."/>
            <person name="Schuster L."/>
            <person name="Cowan T.M."/>
            <person name="Smanski M.J."/>
            <person name="Chevrette M.G."/>
            <person name="De Carvalho L.P.S."/>
            <person name="Shen B."/>
        </authorList>
    </citation>
    <scope>NUCLEOTIDE SEQUENCE [LARGE SCALE GENOMIC DNA]</scope>
    <source>
        <strain evidence="8 9">NPDC020863</strain>
    </source>
</reference>
<organism evidence="8 9">
    <name type="scientific">Streptomyces milbemycinicus</name>
    <dbReference type="NCBI Taxonomy" id="476552"/>
    <lineage>
        <taxon>Bacteria</taxon>
        <taxon>Bacillati</taxon>
        <taxon>Actinomycetota</taxon>
        <taxon>Actinomycetes</taxon>
        <taxon>Kitasatosporales</taxon>
        <taxon>Streptomycetaceae</taxon>
        <taxon>Streptomyces</taxon>
    </lineage>
</organism>
<dbReference type="PRINTS" id="PR00463">
    <property type="entry name" value="EP450I"/>
</dbReference>
<evidence type="ECO:0000256" key="5">
    <source>
        <dbReference type="ARBA" id="ARBA00023004"/>
    </source>
</evidence>
<keyword evidence="2" id="KW-0349">Heme</keyword>
<gene>
    <name evidence="8" type="ORF">ACI2L5_50830</name>
</gene>
<dbReference type="InterPro" id="IPR002401">
    <property type="entry name" value="Cyt_P450_E_grp-I"/>
</dbReference>
<keyword evidence="9" id="KW-1185">Reference proteome</keyword>
<keyword evidence="5" id="KW-0408">Iron</keyword>
<dbReference type="PRINTS" id="PR00385">
    <property type="entry name" value="P450"/>
</dbReference>
<feature type="region of interest" description="Disordered" evidence="7">
    <location>
        <begin position="435"/>
        <end position="459"/>
    </location>
</feature>
<proteinExistence type="inferred from homology"/>
<dbReference type="CDD" id="cd11049">
    <property type="entry name" value="CYP170A1-like"/>
    <property type="match status" value="1"/>
</dbReference>
<dbReference type="Pfam" id="PF00067">
    <property type="entry name" value="p450"/>
    <property type="match status" value="1"/>
</dbReference>
<evidence type="ECO:0000256" key="2">
    <source>
        <dbReference type="ARBA" id="ARBA00022617"/>
    </source>
</evidence>
<keyword evidence="6" id="KW-0503">Monooxygenase</keyword>
<protein>
    <submittedName>
        <fullName evidence="8">Cytochrome P450</fullName>
    </submittedName>
</protein>
<dbReference type="RefSeq" id="WP_404749142.1">
    <property type="nucleotide sequence ID" value="NZ_JBJDQH010000041.1"/>
</dbReference>
<dbReference type="SUPFAM" id="SSF48264">
    <property type="entry name" value="Cytochrome P450"/>
    <property type="match status" value="1"/>
</dbReference>
<evidence type="ECO:0000256" key="7">
    <source>
        <dbReference type="SAM" id="MobiDB-lite"/>
    </source>
</evidence>
<evidence type="ECO:0000313" key="8">
    <source>
        <dbReference type="EMBL" id="MFK4273095.1"/>
    </source>
</evidence>
<evidence type="ECO:0000256" key="1">
    <source>
        <dbReference type="ARBA" id="ARBA00010617"/>
    </source>
</evidence>
<comment type="caution">
    <text evidence="8">The sequence shown here is derived from an EMBL/GenBank/DDBJ whole genome shotgun (WGS) entry which is preliminary data.</text>
</comment>
<comment type="similarity">
    <text evidence="1">Belongs to the cytochrome P450 family.</text>
</comment>
<feature type="compositionally biased region" description="Basic and acidic residues" evidence="7">
    <location>
        <begin position="437"/>
        <end position="452"/>
    </location>
</feature>
<dbReference type="InterPro" id="IPR050196">
    <property type="entry name" value="Cytochrome_P450_Monoox"/>
</dbReference>
<evidence type="ECO:0000256" key="6">
    <source>
        <dbReference type="ARBA" id="ARBA00023033"/>
    </source>
</evidence>
<evidence type="ECO:0000313" key="9">
    <source>
        <dbReference type="Proteomes" id="UP001620295"/>
    </source>
</evidence>
<sequence>MPAPLQVPDVPGSWPVVGHLPQLARRPLDFLSSLADHGDLVRIRLGRKPVYVATHPDLVRSLLVTDAHAYTRGAGHAKALAFIGPILVATTGEPHRRQRRMMQPCFHRQRLGSYVSAMCSAATETADSWSAQDVVDVVPVMTELATAMIAKSLFVSERAAHAEAELRKTGNAILTVARMSAILPGIYRRLPTPGNRQLPPARTVIEETIAAYRAEGQDHGDMLSTLLRTTDATGTGLTDEEIRDEVMGLAITGIGGPAAIASWIFYELGQNPDLERRLHEELDTVLDGRPPSSQDLTRLVFTQRLVKEALRKYPGWVGARRTRESVRLGGHEIPADAEVMYSAYALQNDPRWYSDPERFDPDRWDPQQNATRVKKGAWVPFSGGVYKCIGDAFTETETAVAVAVIASRWRLRPADGRSVRASHLATHVVPRPLRMVVEPRSRNKDEAERSPHEAPQVSR</sequence>
<name>A0ABW8M4K0_9ACTN</name>
<keyword evidence="3" id="KW-0479">Metal-binding</keyword>
<dbReference type="PANTHER" id="PTHR24291">
    <property type="entry name" value="CYTOCHROME P450 FAMILY 4"/>
    <property type="match status" value="1"/>
</dbReference>
<dbReference type="Proteomes" id="UP001620295">
    <property type="component" value="Unassembled WGS sequence"/>
</dbReference>